<dbReference type="EMBL" id="PVTJ01000002">
    <property type="protein sequence ID" value="PRY60877.1"/>
    <property type="molecule type" value="Genomic_DNA"/>
</dbReference>
<proteinExistence type="predicted"/>
<reference evidence="1 2" key="1">
    <citation type="submission" date="2018-03" db="EMBL/GenBank/DDBJ databases">
        <title>Genomic Encyclopedia of Type Strains, Phase III (KMG-III): the genomes of soil and plant-associated and newly described type strains.</title>
        <authorList>
            <person name="Whitman W."/>
        </authorList>
    </citation>
    <scope>NUCLEOTIDE SEQUENCE [LARGE SCALE GENOMIC DNA]</scope>
    <source>
        <strain evidence="1 2">CGMCC 4.7067</strain>
    </source>
</reference>
<dbReference type="Proteomes" id="UP000238176">
    <property type="component" value="Unassembled WGS sequence"/>
</dbReference>
<evidence type="ECO:0000313" key="2">
    <source>
        <dbReference type="Proteomes" id="UP000238176"/>
    </source>
</evidence>
<protein>
    <submittedName>
        <fullName evidence="1">Uncharacterized protein</fullName>
    </submittedName>
</protein>
<evidence type="ECO:0000313" key="1">
    <source>
        <dbReference type="EMBL" id="PRY60877.1"/>
    </source>
</evidence>
<comment type="caution">
    <text evidence="1">The sequence shown here is derived from an EMBL/GenBank/DDBJ whole genome shotgun (WGS) entry which is preliminary data.</text>
</comment>
<dbReference type="RefSeq" id="WP_106363046.1">
    <property type="nucleotide sequence ID" value="NZ_PVTJ01000002.1"/>
</dbReference>
<sequence length="193" mass="20596">MEAIAQFFLETVFGAATGAARRRRAARFAAAHGLRAGDDAGLDELDALGVRFNRPAADTAAGDRSGRRVAVFTNPGVWDGRKHVAYRFAAVALRRPAPDLLVADPGTERFTKQWFDPDARCLAVPVPAGAKRTVVASDPAAASAVLASLPDPLGRPWMVRSTWVAGWRRGHVKPEEDAALLTFLAAAADAVER</sequence>
<dbReference type="OrthoDB" id="9909867at2"/>
<organism evidence="1 2">
    <name type="scientific">Glycomyces artemisiae</name>
    <dbReference type="NCBI Taxonomy" id="1076443"/>
    <lineage>
        <taxon>Bacteria</taxon>
        <taxon>Bacillati</taxon>
        <taxon>Actinomycetota</taxon>
        <taxon>Actinomycetes</taxon>
        <taxon>Glycomycetales</taxon>
        <taxon>Glycomycetaceae</taxon>
        <taxon>Glycomyces</taxon>
    </lineage>
</organism>
<accession>A0A2T0USQ6</accession>
<gene>
    <name evidence="1" type="ORF">B0I28_102489</name>
</gene>
<name>A0A2T0USQ6_9ACTN</name>
<keyword evidence="2" id="KW-1185">Reference proteome</keyword>
<dbReference type="AlphaFoldDB" id="A0A2T0USQ6"/>